<dbReference type="AlphaFoldDB" id="A0A928KPR7"/>
<dbReference type="EC" id="5.1.1.7" evidence="3 9"/>
<evidence type="ECO:0000256" key="7">
    <source>
        <dbReference type="ARBA" id="ARBA00023235"/>
    </source>
</evidence>
<keyword evidence="7 9" id="KW-0413">Isomerase</keyword>
<dbReference type="Gene3D" id="3.10.310.10">
    <property type="entry name" value="Diaminopimelate Epimerase, Chain A, domain 1"/>
    <property type="match status" value="2"/>
</dbReference>
<evidence type="ECO:0000256" key="3">
    <source>
        <dbReference type="ARBA" id="ARBA00013080"/>
    </source>
</evidence>
<feature type="active site" evidence="10">
    <location>
        <position position="71"/>
    </location>
</feature>
<evidence type="ECO:0000256" key="8">
    <source>
        <dbReference type="ARBA" id="ARBA00051712"/>
    </source>
</evidence>
<dbReference type="FunFam" id="3.10.310.10:FF:000004">
    <property type="entry name" value="Diaminopimelate epimerase"/>
    <property type="match status" value="1"/>
</dbReference>
<comment type="pathway">
    <text evidence="1 9">Amino-acid biosynthesis; L-lysine biosynthesis via DAP pathway; DL-2,6-diaminopimelate from LL-2,6-diaminopimelate: step 1/1.</text>
</comment>
<dbReference type="NCBIfam" id="TIGR00652">
    <property type="entry name" value="DapF"/>
    <property type="match status" value="1"/>
</dbReference>
<accession>A0A928KPR7</accession>
<evidence type="ECO:0000256" key="6">
    <source>
        <dbReference type="ARBA" id="ARBA00023154"/>
    </source>
</evidence>
<dbReference type="GO" id="GO:0008837">
    <property type="term" value="F:diaminopimelate epimerase activity"/>
    <property type="evidence" value="ECO:0007669"/>
    <property type="project" value="UniProtKB-UniRule"/>
</dbReference>
<dbReference type="HAMAP" id="MF_00197">
    <property type="entry name" value="DAP_epimerase"/>
    <property type="match status" value="1"/>
</dbReference>
<dbReference type="PANTHER" id="PTHR31689">
    <property type="entry name" value="DIAMINOPIMELATE EPIMERASE, CHLOROPLASTIC"/>
    <property type="match status" value="1"/>
</dbReference>
<dbReference type="Pfam" id="PF01678">
    <property type="entry name" value="DAP_epimerase"/>
    <property type="match status" value="2"/>
</dbReference>
<comment type="caution">
    <text evidence="11">The sequence shown here is derived from an EMBL/GenBank/DDBJ whole genome shotgun (WGS) entry which is preliminary data.</text>
</comment>
<dbReference type="InterPro" id="IPR001653">
    <property type="entry name" value="DAP_epimerase_DapF"/>
</dbReference>
<feature type="binding site" evidence="9">
    <location>
        <position position="161"/>
    </location>
    <ligand>
        <name>substrate</name>
    </ligand>
</feature>
<feature type="active site" description="Proton acceptor" evidence="9">
    <location>
        <position position="221"/>
    </location>
</feature>
<evidence type="ECO:0000256" key="5">
    <source>
        <dbReference type="ARBA" id="ARBA00022605"/>
    </source>
</evidence>
<comment type="similarity">
    <text evidence="2 9">Belongs to the diaminopimelate epimerase family.</text>
</comment>
<comment type="subcellular location">
    <subcellularLocation>
        <location evidence="9">Cytoplasm</location>
    </subcellularLocation>
</comment>
<feature type="site" description="Could be important to modulate the pK values of the two catalytic cysteine residues" evidence="9">
    <location>
        <position position="163"/>
    </location>
</feature>
<evidence type="ECO:0000313" key="12">
    <source>
        <dbReference type="Proteomes" id="UP000754750"/>
    </source>
</evidence>
<feature type="active site" description="Proton donor" evidence="9">
    <location>
        <position position="71"/>
    </location>
</feature>
<comment type="caution">
    <text evidence="9">Lacks conserved residue(s) required for the propagation of feature annotation.</text>
</comment>
<protein>
    <recommendedName>
        <fullName evidence="3 9">Diaminopimelate epimerase</fullName>
        <shortName evidence="9">DAP epimerase</shortName>
        <ecNumber evidence="3 9">5.1.1.7</ecNumber>
    </recommendedName>
    <alternativeName>
        <fullName evidence="9">PLP-independent amino acid racemase</fullName>
    </alternativeName>
</protein>
<evidence type="ECO:0000256" key="10">
    <source>
        <dbReference type="PROSITE-ProRule" id="PRU10125"/>
    </source>
</evidence>
<dbReference type="PROSITE" id="PS01326">
    <property type="entry name" value="DAP_EPIMERASE"/>
    <property type="match status" value="1"/>
</dbReference>
<dbReference type="RefSeq" id="WP_020073910.1">
    <property type="nucleotide sequence ID" value="NZ_JBKWRC010000001.1"/>
</dbReference>
<comment type="catalytic activity">
    <reaction evidence="8 9">
        <text>(2S,6S)-2,6-diaminopimelate = meso-2,6-diaminopimelate</text>
        <dbReference type="Rhea" id="RHEA:15393"/>
        <dbReference type="ChEBI" id="CHEBI:57609"/>
        <dbReference type="ChEBI" id="CHEBI:57791"/>
        <dbReference type="EC" id="5.1.1.7"/>
    </reaction>
</comment>
<evidence type="ECO:0000256" key="4">
    <source>
        <dbReference type="ARBA" id="ARBA00022490"/>
    </source>
</evidence>
<gene>
    <name evidence="9" type="primary">dapF</name>
    <name evidence="11" type="ORF">E7512_01940</name>
</gene>
<dbReference type="Proteomes" id="UP000754750">
    <property type="component" value="Unassembled WGS sequence"/>
</dbReference>
<keyword evidence="4 9" id="KW-0963">Cytoplasm</keyword>
<name>A0A928KPR7_9FIRM</name>
<dbReference type="EMBL" id="SVNY01000001">
    <property type="protein sequence ID" value="MBE6832340.1"/>
    <property type="molecule type" value="Genomic_DNA"/>
</dbReference>
<dbReference type="SUPFAM" id="SSF54506">
    <property type="entry name" value="Diaminopimelate epimerase-like"/>
    <property type="match status" value="2"/>
</dbReference>
<feature type="binding site" evidence="9">
    <location>
        <begin position="72"/>
        <end position="73"/>
    </location>
    <ligand>
        <name>substrate</name>
    </ligand>
</feature>
<feature type="binding site" evidence="9">
    <location>
        <position position="11"/>
    </location>
    <ligand>
        <name>substrate</name>
    </ligand>
</feature>
<reference evidence="11" key="1">
    <citation type="submission" date="2019-04" db="EMBL/GenBank/DDBJ databases">
        <title>Evolution of Biomass-Degrading Anaerobic Consortia Revealed by Metagenomics.</title>
        <authorList>
            <person name="Peng X."/>
        </authorList>
    </citation>
    <scope>NUCLEOTIDE SEQUENCE</scope>
    <source>
        <strain evidence="11">SIG551</strain>
    </source>
</reference>
<evidence type="ECO:0000313" key="11">
    <source>
        <dbReference type="EMBL" id="MBE6832340.1"/>
    </source>
</evidence>
<dbReference type="InterPro" id="IPR018510">
    <property type="entry name" value="DAP_epimerase_AS"/>
</dbReference>
<evidence type="ECO:0000256" key="9">
    <source>
        <dbReference type="HAMAP-Rule" id="MF_00197"/>
    </source>
</evidence>
<comment type="function">
    <text evidence="9">Catalyzes the stereoinversion of LL-2,6-diaminopimelate (L,L-DAP) to meso-diaminopimelate (meso-DAP), a precursor of L-lysine and an essential component of the bacterial peptidoglycan.</text>
</comment>
<dbReference type="PANTHER" id="PTHR31689:SF0">
    <property type="entry name" value="DIAMINOPIMELATE EPIMERASE"/>
    <property type="match status" value="1"/>
</dbReference>
<sequence length="277" mass="30488">MKFTKMHGIGNDYLYFNCFEEPVTDPAALSVRLSDRHFGVGSDGIILIGPSEKADCSMDIYNADGSRAMMCGNGIRCVGKYAYERGIAKKKTLTVDTQSGIKTLFLTVDENDRVTSVTVNMGRPELSAPKIPTLFETERVIDHPVEIAGKEYHVTCVSMGNPHCVVFVEDVDALPLSSIGPSFEFHHMFPQRVNTEFVQMIGENEVKMRVWERGSGETWACGTGACAVAVACALGGKTGRQVLVHLKGGDLFIRWDEETDEVFMQGPAEFVFDGQID</sequence>
<comment type="subunit">
    <text evidence="9">Homodimer.</text>
</comment>
<feature type="binding site" evidence="9">
    <location>
        <position position="62"/>
    </location>
    <ligand>
        <name>substrate</name>
    </ligand>
</feature>
<feature type="binding site" evidence="9">
    <location>
        <begin position="212"/>
        <end position="213"/>
    </location>
    <ligand>
        <name>substrate</name>
    </ligand>
</feature>
<dbReference type="GO" id="GO:0009089">
    <property type="term" value="P:lysine biosynthetic process via diaminopimelate"/>
    <property type="evidence" value="ECO:0007669"/>
    <property type="project" value="UniProtKB-UniRule"/>
</dbReference>
<keyword evidence="5 9" id="KW-0028">Amino-acid biosynthesis</keyword>
<evidence type="ECO:0000256" key="1">
    <source>
        <dbReference type="ARBA" id="ARBA00005196"/>
    </source>
</evidence>
<keyword evidence="6 9" id="KW-0457">Lysine biosynthesis</keyword>
<proteinExistence type="inferred from homology"/>
<evidence type="ECO:0000256" key="2">
    <source>
        <dbReference type="ARBA" id="ARBA00010219"/>
    </source>
</evidence>
<organism evidence="11 12">
    <name type="scientific">Faecalispora sporosphaeroides</name>
    <dbReference type="NCBI Taxonomy" id="1549"/>
    <lineage>
        <taxon>Bacteria</taxon>
        <taxon>Bacillati</taxon>
        <taxon>Bacillota</taxon>
        <taxon>Clostridia</taxon>
        <taxon>Eubacteriales</taxon>
        <taxon>Oscillospiraceae</taxon>
        <taxon>Faecalispora</taxon>
    </lineage>
</organism>
<feature type="binding site" evidence="9">
    <location>
        <begin position="222"/>
        <end position="223"/>
    </location>
    <ligand>
        <name>substrate</name>
    </ligand>
</feature>
<feature type="binding site" evidence="9">
    <location>
        <position position="194"/>
    </location>
    <ligand>
        <name>substrate</name>
    </ligand>
</feature>
<feature type="site" description="Could be important to modulate the pK values of the two catalytic cysteine residues" evidence="9">
    <location>
        <position position="212"/>
    </location>
</feature>
<dbReference type="GO" id="GO:0005829">
    <property type="term" value="C:cytosol"/>
    <property type="evidence" value="ECO:0007669"/>
    <property type="project" value="TreeGrafter"/>
</dbReference>